<sequence length="245" mass="25556">MLKMKSTKKALSLLLLLAAMMLVISACGGGSSASSNSSSGGAGTAANASSEPSAPAASAEPSSDQPANLLGSDKHPVVTIQMSNDTNIKVELYPEIAPNTVNNFISLVQKGYYDGLIFHRVIQGFMIQGGDPDGTGAGGPGYSIPGEFTSNGFQNDLKHTRGVISMARTGEPNSAGSQFFIMVADTPTLDDAYASFGAVIEGMDAVDQIVNQPTNSQDRPNEPLSMTKVTVDLKGMTFEEPEKTK</sequence>
<comment type="catalytic activity">
    <reaction evidence="1 5">
        <text>[protein]-peptidylproline (omega=180) = [protein]-peptidylproline (omega=0)</text>
        <dbReference type="Rhea" id="RHEA:16237"/>
        <dbReference type="Rhea" id="RHEA-COMP:10747"/>
        <dbReference type="Rhea" id="RHEA-COMP:10748"/>
        <dbReference type="ChEBI" id="CHEBI:83833"/>
        <dbReference type="ChEBI" id="CHEBI:83834"/>
        <dbReference type="EC" id="5.2.1.8"/>
    </reaction>
</comment>
<dbReference type="EC" id="5.2.1.8" evidence="5"/>
<comment type="function">
    <text evidence="2 5">PPIases accelerate the folding of proteins. It catalyzes the cis-trans isomerization of proline imidic peptide bonds in oligopeptides.</text>
</comment>
<name>A0A1I2H5Z7_9BACL</name>
<dbReference type="PANTHER" id="PTHR45625:SF4">
    <property type="entry name" value="PEPTIDYLPROLYL ISOMERASE DOMAIN AND WD REPEAT-CONTAINING PROTEIN 1"/>
    <property type="match status" value="1"/>
</dbReference>
<evidence type="ECO:0000256" key="5">
    <source>
        <dbReference type="RuleBase" id="RU363019"/>
    </source>
</evidence>
<keyword evidence="5" id="KW-0732">Signal</keyword>
<dbReference type="EMBL" id="FONN01000020">
    <property type="protein sequence ID" value="SFF24988.1"/>
    <property type="molecule type" value="Genomic_DNA"/>
</dbReference>
<dbReference type="InterPro" id="IPR044666">
    <property type="entry name" value="Cyclophilin_A-like"/>
</dbReference>
<dbReference type="Pfam" id="PF00160">
    <property type="entry name" value="Pro_isomerase"/>
    <property type="match status" value="1"/>
</dbReference>
<evidence type="ECO:0000256" key="4">
    <source>
        <dbReference type="ARBA" id="ARBA00023235"/>
    </source>
</evidence>
<dbReference type="PRINTS" id="PR00153">
    <property type="entry name" value="CSAPPISMRASE"/>
</dbReference>
<feature type="domain" description="PPIase cyclophilin-type" evidence="7">
    <location>
        <begin position="87"/>
        <end position="231"/>
    </location>
</feature>
<evidence type="ECO:0000256" key="6">
    <source>
        <dbReference type="SAM" id="MobiDB-lite"/>
    </source>
</evidence>
<organism evidence="8 9">
    <name type="scientific">Paenibacillus algorifonticola</name>
    <dbReference type="NCBI Taxonomy" id="684063"/>
    <lineage>
        <taxon>Bacteria</taxon>
        <taxon>Bacillati</taxon>
        <taxon>Bacillota</taxon>
        <taxon>Bacilli</taxon>
        <taxon>Bacillales</taxon>
        <taxon>Paenibacillaceae</taxon>
        <taxon>Paenibacillus</taxon>
    </lineage>
</organism>
<evidence type="ECO:0000256" key="2">
    <source>
        <dbReference type="ARBA" id="ARBA00002388"/>
    </source>
</evidence>
<evidence type="ECO:0000313" key="8">
    <source>
        <dbReference type="EMBL" id="SFF24988.1"/>
    </source>
</evidence>
<dbReference type="InterPro" id="IPR029000">
    <property type="entry name" value="Cyclophilin-like_dom_sf"/>
</dbReference>
<dbReference type="PANTHER" id="PTHR45625">
    <property type="entry name" value="PEPTIDYL-PROLYL CIS-TRANS ISOMERASE-RELATED"/>
    <property type="match status" value="1"/>
</dbReference>
<dbReference type="Proteomes" id="UP000183410">
    <property type="component" value="Unassembled WGS sequence"/>
</dbReference>
<evidence type="ECO:0000256" key="1">
    <source>
        <dbReference type="ARBA" id="ARBA00000971"/>
    </source>
</evidence>
<evidence type="ECO:0000313" key="9">
    <source>
        <dbReference type="Proteomes" id="UP000183410"/>
    </source>
</evidence>
<dbReference type="PROSITE" id="PS00170">
    <property type="entry name" value="CSA_PPIASE_1"/>
    <property type="match status" value="1"/>
</dbReference>
<feature type="chain" id="PRO_5039746914" description="Peptidyl-prolyl cis-trans isomerase" evidence="5">
    <location>
        <begin position="27"/>
        <end position="245"/>
    </location>
</feature>
<dbReference type="SUPFAM" id="SSF50891">
    <property type="entry name" value="Cyclophilin-like"/>
    <property type="match status" value="1"/>
</dbReference>
<dbReference type="PROSITE" id="PS50072">
    <property type="entry name" value="CSA_PPIASE_2"/>
    <property type="match status" value="1"/>
</dbReference>
<accession>A0A1I2H5Z7</accession>
<dbReference type="GO" id="GO:0006457">
    <property type="term" value="P:protein folding"/>
    <property type="evidence" value="ECO:0007669"/>
    <property type="project" value="InterPro"/>
</dbReference>
<evidence type="ECO:0000259" key="7">
    <source>
        <dbReference type="PROSITE" id="PS50072"/>
    </source>
</evidence>
<feature type="region of interest" description="Disordered" evidence="6">
    <location>
        <begin position="35"/>
        <end position="72"/>
    </location>
</feature>
<dbReference type="AlphaFoldDB" id="A0A1I2H5Z7"/>
<gene>
    <name evidence="8" type="ORF">SAMN04487969_12036</name>
</gene>
<dbReference type="InterPro" id="IPR002130">
    <property type="entry name" value="Cyclophilin-type_PPIase_dom"/>
</dbReference>
<dbReference type="Gene3D" id="2.40.100.10">
    <property type="entry name" value="Cyclophilin-like"/>
    <property type="match status" value="1"/>
</dbReference>
<evidence type="ECO:0000256" key="3">
    <source>
        <dbReference type="ARBA" id="ARBA00023110"/>
    </source>
</evidence>
<keyword evidence="9" id="KW-1185">Reference proteome</keyword>
<protein>
    <recommendedName>
        <fullName evidence="5">Peptidyl-prolyl cis-trans isomerase</fullName>
        <shortName evidence="5">PPIase</shortName>
        <ecNumber evidence="5">5.2.1.8</ecNumber>
    </recommendedName>
</protein>
<dbReference type="InterPro" id="IPR020892">
    <property type="entry name" value="Cyclophilin-type_PPIase_CS"/>
</dbReference>
<keyword evidence="4 5" id="KW-0413">Isomerase</keyword>
<reference evidence="9" key="1">
    <citation type="submission" date="2016-10" db="EMBL/GenBank/DDBJ databases">
        <authorList>
            <person name="Varghese N."/>
            <person name="Submissions S."/>
        </authorList>
    </citation>
    <scope>NUCLEOTIDE SEQUENCE [LARGE SCALE GENOMIC DNA]</scope>
    <source>
        <strain evidence="9">CGMCC 1.10223</strain>
    </source>
</reference>
<dbReference type="CDD" id="cd00317">
    <property type="entry name" value="cyclophilin"/>
    <property type="match status" value="1"/>
</dbReference>
<feature type="compositionally biased region" description="Low complexity" evidence="6">
    <location>
        <begin position="35"/>
        <end position="63"/>
    </location>
</feature>
<comment type="similarity">
    <text evidence="5">Belongs to the cyclophilin-type PPIase family.</text>
</comment>
<dbReference type="PROSITE" id="PS51257">
    <property type="entry name" value="PROKAR_LIPOPROTEIN"/>
    <property type="match status" value="1"/>
</dbReference>
<dbReference type="GO" id="GO:0003755">
    <property type="term" value="F:peptidyl-prolyl cis-trans isomerase activity"/>
    <property type="evidence" value="ECO:0007669"/>
    <property type="project" value="UniProtKB-UniRule"/>
</dbReference>
<keyword evidence="3 5" id="KW-0697">Rotamase</keyword>
<feature type="signal peptide" evidence="5">
    <location>
        <begin position="1"/>
        <end position="26"/>
    </location>
</feature>
<proteinExistence type="inferred from homology"/>